<proteinExistence type="predicted"/>
<keyword evidence="3" id="KW-1185">Reference proteome</keyword>
<dbReference type="InterPro" id="IPR052366">
    <property type="entry name" value="GTP_Pyrophosphokinase"/>
</dbReference>
<dbReference type="SMART" id="SM00954">
    <property type="entry name" value="RelA_SpoT"/>
    <property type="match status" value="1"/>
</dbReference>
<dbReference type="PANTHER" id="PTHR47837:SF1">
    <property type="entry name" value="GTP PYROPHOSPHOKINASE YJBM"/>
    <property type="match status" value="1"/>
</dbReference>
<evidence type="ECO:0000313" key="2">
    <source>
        <dbReference type="EMBL" id="GJE02869.1"/>
    </source>
</evidence>
<dbReference type="InterPro" id="IPR043519">
    <property type="entry name" value="NT_sf"/>
</dbReference>
<accession>A0ABQ4SJZ2</accession>
<dbReference type="Proteomes" id="UP001055153">
    <property type="component" value="Unassembled WGS sequence"/>
</dbReference>
<dbReference type="RefSeq" id="WP_238240128.1">
    <property type="nucleotide sequence ID" value="NZ_BPQQ01000062.1"/>
</dbReference>
<dbReference type="CDD" id="cd05399">
    <property type="entry name" value="NT_Rel-Spo_like"/>
    <property type="match status" value="1"/>
</dbReference>
<dbReference type="SUPFAM" id="SSF81301">
    <property type="entry name" value="Nucleotidyltransferase"/>
    <property type="match status" value="1"/>
</dbReference>
<evidence type="ECO:0000313" key="3">
    <source>
        <dbReference type="Proteomes" id="UP001055153"/>
    </source>
</evidence>
<dbReference type="Gene3D" id="3.30.460.10">
    <property type="entry name" value="Beta Polymerase, domain 2"/>
    <property type="match status" value="1"/>
</dbReference>
<evidence type="ECO:0000259" key="1">
    <source>
        <dbReference type="SMART" id="SM00954"/>
    </source>
</evidence>
<dbReference type="InterPro" id="IPR007685">
    <property type="entry name" value="RelA_SpoT"/>
</dbReference>
<dbReference type="PANTHER" id="PTHR47837">
    <property type="entry name" value="GTP PYROPHOSPHOKINASE YJBM"/>
    <property type="match status" value="1"/>
</dbReference>
<organism evidence="2 3">
    <name type="scientific">Methylobacterium isbiliense</name>
    <dbReference type="NCBI Taxonomy" id="315478"/>
    <lineage>
        <taxon>Bacteria</taxon>
        <taxon>Pseudomonadati</taxon>
        <taxon>Pseudomonadota</taxon>
        <taxon>Alphaproteobacteria</taxon>
        <taxon>Hyphomicrobiales</taxon>
        <taxon>Methylobacteriaceae</taxon>
        <taxon>Methylobacterium</taxon>
    </lineage>
</organism>
<comment type="caution">
    <text evidence="2">The sequence shown here is derived from an EMBL/GenBank/DDBJ whole genome shotgun (WGS) entry which is preliminary data.</text>
</comment>
<sequence>MEWAVPDYSRNQVDKAGFVLADPAASAAELAWAYVVINNWRSAHSYPLNTMQINLRGKIKRMGKSVLVAQRIKRLESIRAKIERNQTSTIQLSQMQDIGGCRAVLPSSIDVSKLVAAYKGSRFAHQLKGEKDYINSPKKDGYRCHHLIYQYFSTPKQNSAYDKLRIEIQIRSINQHAWATALEAVGIFTRQALKSNQGNDDWLRFFALTSSAIAVMERTPIVPETPSNQSELINEIAHLCNKLQVFDVLEAYGRTILHVTGAETKFAKYYLVNLSLQDNTISVNRFRIDQSEIANIQYLEAEKKAQEGSGDQVVLVSVDSIKALRRAYPNYFSDTRRFTKLLRNILTKEDPSAWAVAS</sequence>
<gene>
    <name evidence="2" type="ORF">GMJLKIPL_4818</name>
</gene>
<dbReference type="Pfam" id="PF04607">
    <property type="entry name" value="RelA_SpoT"/>
    <property type="match status" value="1"/>
</dbReference>
<reference evidence="2" key="2">
    <citation type="submission" date="2021-08" db="EMBL/GenBank/DDBJ databases">
        <authorList>
            <person name="Tani A."/>
            <person name="Ola A."/>
            <person name="Ogura Y."/>
            <person name="Katsura K."/>
            <person name="Hayashi T."/>
        </authorList>
    </citation>
    <scope>NUCLEOTIDE SEQUENCE</scope>
    <source>
        <strain evidence="2">DSM 17168</strain>
    </source>
</reference>
<feature type="domain" description="RelA/SpoT" evidence="1">
    <location>
        <begin position="70"/>
        <end position="193"/>
    </location>
</feature>
<protein>
    <recommendedName>
        <fullName evidence="1">RelA/SpoT domain-containing protein</fullName>
    </recommendedName>
</protein>
<name>A0ABQ4SJZ2_9HYPH</name>
<dbReference type="EMBL" id="BPQQ01000062">
    <property type="protein sequence ID" value="GJE02869.1"/>
    <property type="molecule type" value="Genomic_DNA"/>
</dbReference>
<reference evidence="2" key="1">
    <citation type="journal article" date="2021" name="Front. Microbiol.">
        <title>Comprehensive Comparative Genomics and Phenotyping of Methylobacterium Species.</title>
        <authorList>
            <person name="Alessa O."/>
            <person name="Ogura Y."/>
            <person name="Fujitani Y."/>
            <person name="Takami H."/>
            <person name="Hayashi T."/>
            <person name="Sahin N."/>
            <person name="Tani A."/>
        </authorList>
    </citation>
    <scope>NUCLEOTIDE SEQUENCE</scope>
    <source>
        <strain evidence="2">DSM 17168</strain>
    </source>
</reference>